<dbReference type="EMBL" id="FP929059">
    <property type="protein sequence ID" value="CBL33360.1"/>
    <property type="molecule type" value="Genomic_DNA"/>
</dbReference>
<evidence type="ECO:0000313" key="3">
    <source>
        <dbReference type="EMBL" id="CBL33360.1"/>
    </source>
</evidence>
<evidence type="ECO:0000256" key="1">
    <source>
        <dbReference type="SAM" id="MobiDB-lite"/>
    </source>
</evidence>
<feature type="chain" id="PRO_5039404068" description="Lipoprotein" evidence="2">
    <location>
        <begin position="20"/>
        <end position="310"/>
    </location>
</feature>
<protein>
    <recommendedName>
        <fullName evidence="5">Lipoprotein</fullName>
    </recommendedName>
</protein>
<sequence length="310" mass="35073">MKKTTLICTLILVSLLSGCASNTVSKPVSSQDTSVTSSASESTTESKAETPSETENSGDVSQSETSSENEAPKVFEPQMYQDKSFWEQFGDVSYDDKTISFKNDFDSLRLCNDESIGDEIGKRIVKQWRFSNIVDFPSGYFAIKDADKISNSKDFEEFEKNYLIEGKYYPTNPDYFGFTDMKGFYDKACELYTGFDYDNFTSFIPEYYAEVDGKLCVTSDRLGERGSDARLIDPLQAKLLLIYDGDNDDSIICIAANPVYDEVTFKEIIDYKFCAYRYVKTDDGIRCKVKSTIAKFGTEDSFNCSNLYEL</sequence>
<dbReference type="AlphaFoldDB" id="D4MHX7"/>
<evidence type="ECO:0000313" key="4">
    <source>
        <dbReference type="Proteomes" id="UP000007050"/>
    </source>
</evidence>
<dbReference type="PATRIC" id="fig|717961.3.peg.1867"/>
<dbReference type="BioCyc" id="ESIR717961:G136L-126-MONOMER"/>
<feature type="region of interest" description="Disordered" evidence="1">
    <location>
        <begin position="22"/>
        <end position="74"/>
    </location>
</feature>
<name>D4MHX7_9FIRM</name>
<reference evidence="3 4" key="1">
    <citation type="submission" date="2010-03" db="EMBL/GenBank/DDBJ databases">
        <title>The genome sequence of Eubacterium siraeum V10Sc8a.</title>
        <authorList>
            <consortium name="metaHIT consortium -- http://www.metahit.eu/"/>
            <person name="Pajon A."/>
            <person name="Turner K."/>
            <person name="Parkhill J."/>
            <person name="Duncan S."/>
            <person name="Flint H."/>
        </authorList>
    </citation>
    <scope>NUCLEOTIDE SEQUENCE [LARGE SCALE GENOMIC DNA]</scope>
    <source>
        <strain evidence="3 4">V10Sc8a</strain>
    </source>
</reference>
<evidence type="ECO:0000256" key="2">
    <source>
        <dbReference type="SAM" id="SignalP"/>
    </source>
</evidence>
<feature type="compositionally biased region" description="Polar residues" evidence="1">
    <location>
        <begin position="57"/>
        <end position="69"/>
    </location>
</feature>
<dbReference type="Proteomes" id="UP000007050">
    <property type="component" value="Chromosome"/>
</dbReference>
<accession>D4MHX7</accession>
<reference evidence="3 4" key="2">
    <citation type="submission" date="2010-03" db="EMBL/GenBank/DDBJ databases">
        <authorList>
            <person name="Pajon A."/>
        </authorList>
    </citation>
    <scope>NUCLEOTIDE SEQUENCE [LARGE SCALE GENOMIC DNA]</scope>
    <source>
        <strain evidence="3 4">V10Sc8a</strain>
    </source>
</reference>
<evidence type="ECO:0008006" key="5">
    <source>
        <dbReference type="Google" id="ProtNLM"/>
    </source>
</evidence>
<feature type="signal peptide" evidence="2">
    <location>
        <begin position="1"/>
        <end position="19"/>
    </location>
</feature>
<organism evidence="3 4">
    <name type="scientific">[Eubacterium] siraeum V10Sc8a</name>
    <dbReference type="NCBI Taxonomy" id="717961"/>
    <lineage>
        <taxon>Bacteria</taxon>
        <taxon>Bacillati</taxon>
        <taxon>Bacillota</taxon>
        <taxon>Clostridia</taxon>
        <taxon>Eubacteriales</taxon>
        <taxon>Oscillospiraceae</taxon>
        <taxon>Oscillospiraceae incertae sedis</taxon>
    </lineage>
</organism>
<keyword evidence="2" id="KW-0732">Signal</keyword>
<dbReference type="HOGENOM" id="CLU_896422_0_0_9"/>
<proteinExistence type="predicted"/>
<dbReference type="PROSITE" id="PS51257">
    <property type="entry name" value="PROKAR_LIPOPROTEIN"/>
    <property type="match status" value="1"/>
</dbReference>
<dbReference type="KEGG" id="esr:ES1_01650"/>
<feature type="compositionally biased region" description="Low complexity" evidence="1">
    <location>
        <begin position="29"/>
        <end position="43"/>
    </location>
</feature>
<gene>
    <name evidence="3" type="ORF">ES1_01650</name>
</gene>